<dbReference type="InterPro" id="IPR051242">
    <property type="entry name" value="WD-EF-hand_domain"/>
</dbReference>
<evidence type="ECO:0000313" key="11">
    <source>
        <dbReference type="EMBL" id="KAL1521462.1"/>
    </source>
</evidence>
<dbReference type="EMBL" id="JBGBPQ010000007">
    <property type="protein sequence ID" value="KAL1521462.1"/>
    <property type="molecule type" value="Genomic_DNA"/>
</dbReference>
<evidence type="ECO:0000313" key="12">
    <source>
        <dbReference type="Proteomes" id="UP001515480"/>
    </source>
</evidence>
<dbReference type="Pfam" id="PF00400">
    <property type="entry name" value="WD40"/>
    <property type="match status" value="2"/>
</dbReference>
<protein>
    <recommendedName>
        <fullName evidence="10">Ion transport domain-containing protein</fullName>
    </recommendedName>
</protein>
<feature type="compositionally biased region" description="Low complexity" evidence="8">
    <location>
        <begin position="2294"/>
        <end position="2304"/>
    </location>
</feature>
<feature type="region of interest" description="Disordered" evidence="8">
    <location>
        <begin position="186"/>
        <end position="213"/>
    </location>
</feature>
<evidence type="ECO:0000256" key="6">
    <source>
        <dbReference type="ARBA" id="ARBA00023136"/>
    </source>
</evidence>
<feature type="region of interest" description="Disordered" evidence="8">
    <location>
        <begin position="2284"/>
        <end position="2304"/>
    </location>
</feature>
<dbReference type="Proteomes" id="UP001515480">
    <property type="component" value="Unassembled WGS sequence"/>
</dbReference>
<dbReference type="InterPro" id="IPR001680">
    <property type="entry name" value="WD40_rpt"/>
</dbReference>
<dbReference type="PROSITE" id="PS50082">
    <property type="entry name" value="WD_REPEATS_2"/>
    <property type="match status" value="3"/>
</dbReference>
<dbReference type="PANTHER" id="PTHR44324">
    <property type="entry name" value="WD40 REPEAT DOMAIN 95"/>
    <property type="match status" value="1"/>
</dbReference>
<feature type="repeat" description="WD" evidence="7">
    <location>
        <begin position="415"/>
        <end position="456"/>
    </location>
</feature>
<feature type="region of interest" description="Disordered" evidence="8">
    <location>
        <begin position="1804"/>
        <end position="1829"/>
    </location>
</feature>
<feature type="region of interest" description="Disordered" evidence="8">
    <location>
        <begin position="2344"/>
        <end position="2381"/>
    </location>
</feature>
<gene>
    <name evidence="11" type="ORF">AB1Y20_021124</name>
</gene>
<feature type="region of interest" description="Disordered" evidence="8">
    <location>
        <begin position="2659"/>
        <end position="2682"/>
    </location>
</feature>
<accession>A0AB34JKN6</accession>
<feature type="compositionally biased region" description="Basic residues" evidence="8">
    <location>
        <begin position="2372"/>
        <end position="2381"/>
    </location>
</feature>
<feature type="region of interest" description="Disordered" evidence="8">
    <location>
        <begin position="1729"/>
        <end position="1778"/>
    </location>
</feature>
<comment type="subcellular location">
    <subcellularLocation>
        <location evidence="1">Membrane</location>
        <topology evidence="1">Multi-pass membrane protein</topology>
    </subcellularLocation>
</comment>
<dbReference type="Gene3D" id="2.130.10.10">
    <property type="entry name" value="YVTN repeat-like/Quinoprotein amine dehydrogenase"/>
    <property type="match status" value="3"/>
</dbReference>
<keyword evidence="12" id="KW-1185">Reference proteome</keyword>
<proteinExistence type="predicted"/>
<dbReference type="GO" id="GO:0005216">
    <property type="term" value="F:monoatomic ion channel activity"/>
    <property type="evidence" value="ECO:0007669"/>
    <property type="project" value="InterPro"/>
</dbReference>
<evidence type="ECO:0000256" key="8">
    <source>
        <dbReference type="SAM" id="MobiDB-lite"/>
    </source>
</evidence>
<evidence type="ECO:0000256" key="2">
    <source>
        <dbReference type="ARBA" id="ARBA00022574"/>
    </source>
</evidence>
<evidence type="ECO:0000256" key="3">
    <source>
        <dbReference type="ARBA" id="ARBA00022692"/>
    </source>
</evidence>
<sequence length="2862" mass="313282">MSHIEKRATIDCSTGTAYPYVKGNARRVSLRSARTLRRRFTATPPVQEDMEGSLLIRELLLLDAERMHHLREDWMLLGKKLSRVEFVFLVSKHVGRYGPLENDLLEKVPQERILSALMEAFDEINSYRAEKDVVDWASFSNYLITSARLIRPANAAKADSSMSASSVHSLLKPLPLPMREQRRLHEEATAAVARPSAPEAPASAQPEEPRRAAAASSLELASLDVQTIRATPYKVKKTTRKVASMHYLPLPVDKLIVCDHPHATRALDDDEEDEVVEHCRLALWHIAQEATEIYLYQLLHEDASMLYCATVAAAKGADSEPDESDLLVPRACTLATANTSQRQVLLWKLLCPPGAITTRQLKVQSQCALTTDDLICAIVHTYTAQGSSVLFAGSLSGGVCSWDLTIWPGRPLHTFSGHSDQVSSLVLIPHLELVASSSLDRTLRLWNLNTGKSAGVPMEAHTRGVTSIVFVVERQLLLSSGNDRVVYVWNLLLQEKITALTGHQDPVLSVVVAASLIVSADAGHAFRVWDMVSFSCVQQFSLPGNCILPFSSLSSVVVPNEQQPSLIVVVGVPTLLLGSPVDVPAESQARGTSCGGTALVFSPRFLRMISASASSLRVWEAQTGRLLCTLSECASSHITSLCLDHTERCCFVGEHNGEVGMVNLSSGQVVRKMPPHDRELVVLTILRSWGSGGKDNRRGSGQKVAQFGGEERRGELEKHGALLLSMDNQLVHVSSVYEGVLLFKLSVSPGVGGGLTPHSSAELTALCTSVNSLSLVCVGTSNGTLQLWKVWDVRTVRVHSTSRAWGAEVSAACFTPTVRPLLVAADVSSTITLWDAVTRKLRPLSRWFQNVPRVAPVAPGKGADAADADDDDDDDEPPPRTRRAPPSRGHDDALPPHWKRTPSSAAFATASLGAAPPSPSGCKRMPSTAALHRQPTASLGAAPPSPSGCKRMPSTAALHRQPTASLGAAPPSPSGCKRSPSTAALHRQPTASFGAASSPPPDSLPSSCKRSPSTAALHRQTSAERAMPQLPSIKRGASFGGGALRGAAAEALGARGGVERQPSLQALRDSFARGGKSAGSRHSLWGAAEASKPLLSLSMAVTELVIDQVHSTLFSGDESGNVCKWDLGTLLRELEATRQQQGGARGSDEDEGGEEGAWRDDDDEGETDSVASSVHALPRDKAEPLPMCIGCWRTHPGAVHAMALVEDRCIDEADRPCCILLTASRDGTIAAWVSSTPTGSPPRGRGAEKLGQLTVSRCQMLLTVTGMPRSLLHVHKQLSEEGSGTQSPALVRKLSSLSRLTHRTSAQQRVSLLQHGMEGHDNKEIDERNLNWAVVELEQKEGLGWTLPLDVHGWNGRRRAALEAFTEQLHRSFIAVDAVVHKDTRSKKPELAFQELRMDQGAHLLHSVFDPFKAIGDTEALGATSTAPAPRPYSMGPRNASSTSLHSESRSPGAVRYLTEKAEKAAGRRSMVSAPKAKKTPQELLAMAQSILEEHGIELPAPPCAKTHNPAAHTPRRRASAMTPKKSRRCTHASRMVSRKLSTSLWLRRMDDGECKHGFARSSAYANHGHLSYEVARARLREQVLNDEARVQSLLTESIQRELAEDEGHKDSQGEMRAKILKRQLEKAGYEYDHRRLDRLNSLMSGLTPFLNSEVWNVSQRRMVRRKMAEDDILPRIVGRFETNLYFAERVRRFADQNKASGARLSGGPGSFGKAAIHTSANRLVSSPALGADSATWPGAPPPEQSRQPCLKPGSSKEGSVTRQSSHSHAHAVRPSSLSVSGLSQLSLDFYGNHRIEEMLQEEEDGFSARLQPETRPNRTSSVAFNSAGGEHRASTASKWAPPYMPCCPRKLQRGLTTGVSAAQQARRATDSLMDATKTTPRKGFSFGFIELVVGMSFFSSGKLANLAANDFLRHPMLMMASYLEWSAAARELAKSGQLDSAASSGVEELSVWLARAPAACLDYFDSMYIKVDADGEYAGFTISGHLLRNESIFDRTDPEYAHLPLMLTQPLAVIQVAIKHEIKPFLSQPKVHSFLRAEWYGGGISELIQGEAEDLNRARTAPEMPSVITTWVCFWWLIIPYNLVLMIAVAIFPPLQPWYISRYKFQQMQTHERVQWGLCFLPVCKYATSAFADAAAAVAFTWFSMMPFDDQFQNTYQGYKTPAYDIQESANYLNVWRGIVWMFIRFYSVSAFIEEVGLLYSALYAGLELRKEWLDVFILLAQSLGFALNKGAQVAEEALSNAATRAGEHMRAPSLHRVTEVSSRRSVWKPGATLASAFRLTRSTDVGGMEPSTPNTPNTPRTPVKAMLADIASFLPRSSGSTGAANSRGVTAVKWTSVDASPTCEQETVSASSPPSSPPPSPPMSELSRSLRQRRHGRRRVRTSTLLYKQTCRAVYTTFRGLLSFSRLAHYLHNNFLDVLTRTLCVVSVTLASQYSLEDFETYHIVLFSKESVLAYTVLLLWIRQIKVLQITVSMGSFVYMLGQMLEDVFRWFIIYAFAAAAFASGLYVLYRNDRPNLGHRLEWVGEDCQKLEAANLPWGEVVMLLLEMTLEGSGYWYCFRQSSAPVPGLLMLSAFLILVVLMLLNTLIAMMADTFSTVTKDSFMNYAFAFSKVLVIERSSGVAMPLNALSLVYESFSFLFLLLGKIRNTSVNHEPYESSQALPVSRGRGTSTNQDSPNKRSAVNKMVHGIAEMGAELVQTAERAHLMPTARDAALDQRDPVVLKKVNDIRLSILQDSGQKLRFERSIARFCRQQDESEPMSIEDVRNVVHEIVSETGDLLLEAKFQKYLGSTKGKSTEDSTLPPRNSVCAGSIPYKQASSKRNIEPRTRPARSSVDAASDITARALATFGSSSLGFMLPK</sequence>
<reference evidence="11 12" key="1">
    <citation type="journal article" date="2024" name="Science">
        <title>Giant polyketide synthase enzymes in the biosynthesis of giant marine polyether toxins.</title>
        <authorList>
            <person name="Fallon T.R."/>
            <person name="Shende V.V."/>
            <person name="Wierzbicki I.H."/>
            <person name="Pendleton A.L."/>
            <person name="Watervoot N.F."/>
            <person name="Auber R.P."/>
            <person name="Gonzalez D.J."/>
            <person name="Wisecaver J.H."/>
            <person name="Moore B.S."/>
        </authorList>
    </citation>
    <scope>NUCLEOTIDE SEQUENCE [LARGE SCALE GENOMIC DNA]</scope>
    <source>
        <strain evidence="11 12">12B1</strain>
    </source>
</reference>
<comment type="caution">
    <text evidence="11">The sequence shown here is derived from an EMBL/GenBank/DDBJ whole genome shotgun (WGS) entry which is preliminary data.</text>
</comment>
<evidence type="ECO:0000259" key="10">
    <source>
        <dbReference type="Pfam" id="PF00520"/>
    </source>
</evidence>
<dbReference type="SUPFAM" id="SSF50978">
    <property type="entry name" value="WD40 repeat-like"/>
    <property type="match status" value="2"/>
</dbReference>
<dbReference type="PROSITE" id="PS00678">
    <property type="entry name" value="WD_REPEATS_1"/>
    <property type="match status" value="2"/>
</dbReference>
<feature type="compositionally biased region" description="Basic residues" evidence="8">
    <location>
        <begin position="1514"/>
        <end position="1528"/>
    </location>
</feature>
<feature type="region of interest" description="Disordered" evidence="8">
    <location>
        <begin position="1137"/>
        <end position="1177"/>
    </location>
</feature>
<feature type="repeat" description="WD" evidence="7">
    <location>
        <begin position="500"/>
        <end position="539"/>
    </location>
</feature>
<dbReference type="InterPro" id="IPR019775">
    <property type="entry name" value="WD40_repeat_CS"/>
</dbReference>
<dbReference type="Pfam" id="PF00520">
    <property type="entry name" value="Ion_trans"/>
    <property type="match status" value="1"/>
</dbReference>
<feature type="region of interest" description="Disordered" evidence="8">
    <location>
        <begin position="2794"/>
        <end position="2814"/>
    </location>
</feature>
<organism evidence="11 12">
    <name type="scientific">Prymnesium parvum</name>
    <name type="common">Toxic golden alga</name>
    <dbReference type="NCBI Taxonomy" id="97485"/>
    <lineage>
        <taxon>Eukaryota</taxon>
        <taxon>Haptista</taxon>
        <taxon>Haptophyta</taxon>
        <taxon>Prymnesiophyceae</taxon>
        <taxon>Prymnesiales</taxon>
        <taxon>Prymnesiaceae</taxon>
        <taxon>Prymnesium</taxon>
    </lineage>
</organism>
<feature type="domain" description="Ion transport" evidence="10">
    <location>
        <begin position="2409"/>
        <end position="2604"/>
    </location>
</feature>
<feature type="compositionally biased region" description="Acidic residues" evidence="8">
    <location>
        <begin position="866"/>
        <end position="876"/>
    </location>
</feature>
<feature type="region of interest" description="Disordered" evidence="8">
    <location>
        <begin position="2820"/>
        <end position="2839"/>
    </location>
</feature>
<feature type="repeat" description="WD" evidence="7">
    <location>
        <begin position="458"/>
        <end position="499"/>
    </location>
</feature>
<feature type="compositionally biased region" description="Acidic residues" evidence="8">
    <location>
        <begin position="1148"/>
        <end position="1167"/>
    </location>
</feature>
<feature type="transmembrane region" description="Helical" evidence="9">
    <location>
        <begin position="2075"/>
        <end position="2096"/>
    </location>
</feature>
<feature type="transmembrane region" description="Helical" evidence="9">
    <location>
        <begin position="2493"/>
        <end position="2512"/>
    </location>
</feature>
<dbReference type="PANTHER" id="PTHR44324:SF4">
    <property type="entry name" value="WD40 REPEAT DOMAIN 95"/>
    <property type="match status" value="1"/>
</dbReference>
<dbReference type="InterPro" id="IPR036322">
    <property type="entry name" value="WD40_repeat_dom_sf"/>
</dbReference>
<feature type="region of interest" description="Disordered" evidence="8">
    <location>
        <begin position="1508"/>
        <end position="1528"/>
    </location>
</feature>
<keyword evidence="5 9" id="KW-1133">Transmembrane helix</keyword>
<dbReference type="PROSITE" id="PS50294">
    <property type="entry name" value="WD_REPEATS_REGION"/>
    <property type="match status" value="2"/>
</dbReference>
<evidence type="ECO:0000256" key="9">
    <source>
        <dbReference type="SAM" id="Phobius"/>
    </source>
</evidence>
<dbReference type="GO" id="GO:0016020">
    <property type="term" value="C:membrane"/>
    <property type="evidence" value="ECO:0007669"/>
    <property type="project" value="UniProtKB-SubCell"/>
</dbReference>
<dbReference type="SMART" id="SM00320">
    <property type="entry name" value="WD40"/>
    <property type="match status" value="9"/>
</dbReference>
<keyword evidence="6 9" id="KW-0472">Membrane</keyword>
<feature type="compositionally biased region" description="Low complexity" evidence="8">
    <location>
        <begin position="189"/>
        <end position="213"/>
    </location>
</feature>
<keyword evidence="3 9" id="KW-0812">Transmembrane</keyword>
<feature type="region of interest" description="Disordered" evidence="8">
    <location>
        <begin position="855"/>
        <end position="901"/>
    </location>
</feature>
<name>A0AB34JKN6_PRYPA</name>
<dbReference type="InterPro" id="IPR015943">
    <property type="entry name" value="WD40/YVTN_repeat-like_dom_sf"/>
</dbReference>
<feature type="region of interest" description="Disordered" evidence="8">
    <location>
        <begin position="934"/>
        <end position="1038"/>
    </location>
</feature>
<feature type="transmembrane region" description="Helical" evidence="9">
    <location>
        <begin position="2571"/>
        <end position="2594"/>
    </location>
</feature>
<keyword evidence="2 7" id="KW-0853">WD repeat</keyword>
<feature type="region of interest" description="Disordered" evidence="8">
    <location>
        <begin position="1423"/>
        <end position="1453"/>
    </location>
</feature>
<feature type="transmembrane region" description="Helical" evidence="9">
    <location>
        <begin position="2624"/>
        <end position="2645"/>
    </location>
</feature>
<dbReference type="InterPro" id="IPR005821">
    <property type="entry name" value="Ion_trans_dom"/>
</dbReference>
<feature type="transmembrane region" description="Helical" evidence="9">
    <location>
        <begin position="2117"/>
        <end position="2144"/>
    </location>
</feature>
<keyword evidence="4" id="KW-0677">Repeat</keyword>
<evidence type="ECO:0000256" key="5">
    <source>
        <dbReference type="ARBA" id="ARBA00022989"/>
    </source>
</evidence>
<evidence type="ECO:0000256" key="7">
    <source>
        <dbReference type="PROSITE-ProRule" id="PRU00221"/>
    </source>
</evidence>
<evidence type="ECO:0000256" key="4">
    <source>
        <dbReference type="ARBA" id="ARBA00022737"/>
    </source>
</evidence>
<evidence type="ECO:0000256" key="1">
    <source>
        <dbReference type="ARBA" id="ARBA00004141"/>
    </source>
</evidence>